<dbReference type="EMBL" id="CM029043">
    <property type="protein sequence ID" value="KAG2611615.1"/>
    <property type="molecule type" value="Genomic_DNA"/>
</dbReference>
<gene>
    <name evidence="1" type="ORF">PVAP13_4KG365110</name>
</gene>
<evidence type="ECO:0000313" key="2">
    <source>
        <dbReference type="Proteomes" id="UP000823388"/>
    </source>
</evidence>
<reference evidence="1" key="1">
    <citation type="submission" date="2020-05" db="EMBL/GenBank/DDBJ databases">
        <title>WGS assembly of Panicum virgatum.</title>
        <authorList>
            <person name="Lovell J.T."/>
            <person name="Jenkins J."/>
            <person name="Shu S."/>
            <person name="Juenger T.E."/>
            <person name="Schmutz J."/>
        </authorList>
    </citation>
    <scope>NUCLEOTIDE SEQUENCE</scope>
    <source>
        <strain evidence="1">AP13</strain>
    </source>
</reference>
<evidence type="ECO:0000313" key="1">
    <source>
        <dbReference type="EMBL" id="KAG2611615.1"/>
    </source>
</evidence>
<organism evidence="1 2">
    <name type="scientific">Panicum virgatum</name>
    <name type="common">Blackwell switchgrass</name>
    <dbReference type="NCBI Taxonomy" id="38727"/>
    <lineage>
        <taxon>Eukaryota</taxon>
        <taxon>Viridiplantae</taxon>
        <taxon>Streptophyta</taxon>
        <taxon>Embryophyta</taxon>
        <taxon>Tracheophyta</taxon>
        <taxon>Spermatophyta</taxon>
        <taxon>Magnoliopsida</taxon>
        <taxon>Liliopsida</taxon>
        <taxon>Poales</taxon>
        <taxon>Poaceae</taxon>
        <taxon>PACMAD clade</taxon>
        <taxon>Panicoideae</taxon>
        <taxon>Panicodae</taxon>
        <taxon>Paniceae</taxon>
        <taxon>Panicinae</taxon>
        <taxon>Panicum</taxon>
        <taxon>Panicum sect. Hiantes</taxon>
    </lineage>
</organism>
<dbReference type="Proteomes" id="UP000823388">
    <property type="component" value="Chromosome 4K"/>
</dbReference>
<keyword evidence="2" id="KW-1185">Reference proteome</keyword>
<comment type="caution">
    <text evidence="1">The sequence shown here is derived from an EMBL/GenBank/DDBJ whole genome shotgun (WGS) entry which is preliminary data.</text>
</comment>
<name>A0A8T0TRE6_PANVG</name>
<dbReference type="AlphaFoldDB" id="A0A8T0TRE6"/>
<proteinExistence type="predicted"/>
<accession>A0A8T0TRE6</accession>
<protein>
    <submittedName>
        <fullName evidence="1">Uncharacterized protein</fullName>
    </submittedName>
</protein>
<sequence length="109" mass="11764">MNQVGAVAPCGQEAENVESRLSFKPIIKSAACDHDGIACFDGILGRNHRTLLRGNKLKELSKIGNPLGKAGIPREDRFSNAGLRCRFYRWVHGAGWPSGFTAKSAPLAS</sequence>